<evidence type="ECO:0008006" key="3">
    <source>
        <dbReference type="Google" id="ProtNLM"/>
    </source>
</evidence>
<dbReference type="Proteomes" id="UP001215231">
    <property type="component" value="Chromosome"/>
</dbReference>
<keyword evidence="2" id="KW-1185">Reference proteome</keyword>
<accession>A0ABY7VEQ7</accession>
<dbReference type="EMBL" id="CP059693">
    <property type="protein sequence ID" value="WDE11857.1"/>
    <property type="molecule type" value="Genomic_DNA"/>
</dbReference>
<proteinExistence type="predicted"/>
<gene>
    <name evidence="1" type="ORF">H3N35_27335</name>
</gene>
<sequence length="126" mass="14242">MHDYFLSQYEEKISLDEFIRQFTLTVFCNYLALRSEGFGENEISLNITNDGVVSIAKGRKGSAILLSSAPIKEPEVKKIVSKSINAIIKSFVKAKLQKDIVDGAIYLNKFYCKKSFIKAQLKPSRN</sequence>
<protein>
    <recommendedName>
        <fullName evidence="3">Site-specific DNA-methyltransferase (adenine-specific)</fullName>
    </recommendedName>
</protein>
<evidence type="ECO:0000313" key="1">
    <source>
        <dbReference type="EMBL" id="WDE11857.1"/>
    </source>
</evidence>
<organism evidence="1 2">
    <name type="scientific">Thalassomonas haliotis</name>
    <dbReference type="NCBI Taxonomy" id="485448"/>
    <lineage>
        <taxon>Bacteria</taxon>
        <taxon>Pseudomonadati</taxon>
        <taxon>Pseudomonadota</taxon>
        <taxon>Gammaproteobacteria</taxon>
        <taxon>Alteromonadales</taxon>
        <taxon>Colwelliaceae</taxon>
        <taxon>Thalassomonas</taxon>
    </lineage>
</organism>
<reference evidence="1 2" key="1">
    <citation type="journal article" date="2022" name="Mar. Drugs">
        <title>Bioassay-Guided Fractionation Leads to the Detection of Cholic Acid Generated by the Rare Thalassomonas sp.</title>
        <authorList>
            <person name="Pheiffer F."/>
            <person name="Schneider Y.K."/>
            <person name="Hansen E.H."/>
            <person name="Andersen J.H."/>
            <person name="Isaksson J."/>
            <person name="Busche T."/>
            <person name="R C."/>
            <person name="Kalinowski J."/>
            <person name="Zyl L.V."/>
            <person name="Trindade M."/>
        </authorList>
    </citation>
    <scope>NUCLEOTIDE SEQUENCE [LARGE SCALE GENOMIC DNA]</scope>
    <source>
        <strain evidence="1 2">A5K-61T</strain>
    </source>
</reference>
<name>A0ABY7VEQ7_9GAMM</name>
<dbReference type="RefSeq" id="WP_274052079.1">
    <property type="nucleotide sequence ID" value="NZ_CP059693.1"/>
</dbReference>
<evidence type="ECO:0000313" key="2">
    <source>
        <dbReference type="Proteomes" id="UP001215231"/>
    </source>
</evidence>